<feature type="chain" id="PRO_5043039140" evidence="1">
    <location>
        <begin position="18"/>
        <end position="74"/>
    </location>
</feature>
<keyword evidence="1" id="KW-0732">Signal</keyword>
<protein>
    <submittedName>
        <fullName evidence="2">Uncharacterized protein</fullName>
    </submittedName>
</protein>
<keyword evidence="3" id="KW-1185">Reference proteome</keyword>
<reference evidence="3" key="1">
    <citation type="submission" date="2023-01" db="EMBL/GenBank/DDBJ databases">
        <title>Key to firefly adult light organ development and bioluminescence: homeobox transcription factors regulate luciferase expression and transportation to peroxisome.</title>
        <authorList>
            <person name="Fu X."/>
        </authorList>
    </citation>
    <scope>NUCLEOTIDE SEQUENCE [LARGE SCALE GENOMIC DNA]</scope>
</reference>
<evidence type="ECO:0000313" key="2">
    <source>
        <dbReference type="EMBL" id="KAK4883982.1"/>
    </source>
</evidence>
<organism evidence="2 3">
    <name type="scientific">Aquatica leii</name>
    <dbReference type="NCBI Taxonomy" id="1421715"/>
    <lineage>
        <taxon>Eukaryota</taxon>
        <taxon>Metazoa</taxon>
        <taxon>Ecdysozoa</taxon>
        <taxon>Arthropoda</taxon>
        <taxon>Hexapoda</taxon>
        <taxon>Insecta</taxon>
        <taxon>Pterygota</taxon>
        <taxon>Neoptera</taxon>
        <taxon>Endopterygota</taxon>
        <taxon>Coleoptera</taxon>
        <taxon>Polyphaga</taxon>
        <taxon>Elateriformia</taxon>
        <taxon>Elateroidea</taxon>
        <taxon>Lampyridae</taxon>
        <taxon>Luciolinae</taxon>
        <taxon>Aquatica</taxon>
    </lineage>
</organism>
<comment type="caution">
    <text evidence="2">The sequence shown here is derived from an EMBL/GenBank/DDBJ whole genome shotgun (WGS) entry which is preliminary data.</text>
</comment>
<evidence type="ECO:0000313" key="3">
    <source>
        <dbReference type="Proteomes" id="UP001353858"/>
    </source>
</evidence>
<gene>
    <name evidence="2" type="ORF">RN001_000253</name>
</gene>
<dbReference type="AlphaFoldDB" id="A0AAN7SJ34"/>
<evidence type="ECO:0000256" key="1">
    <source>
        <dbReference type="SAM" id="SignalP"/>
    </source>
</evidence>
<dbReference type="Proteomes" id="UP001353858">
    <property type="component" value="Unassembled WGS sequence"/>
</dbReference>
<proteinExistence type="predicted"/>
<name>A0AAN7SJ34_9COLE</name>
<dbReference type="EMBL" id="JARPUR010000001">
    <property type="protein sequence ID" value="KAK4883982.1"/>
    <property type="molecule type" value="Genomic_DNA"/>
</dbReference>
<sequence>MVSLTIYVCAILIICQANLNVAQFPDLNSQFSQPAVPRDPSQARQLLGYNKYDRAEVRNSDKQVYYGNNWEQFL</sequence>
<feature type="signal peptide" evidence="1">
    <location>
        <begin position="1"/>
        <end position="17"/>
    </location>
</feature>
<accession>A0AAN7SJ34</accession>